<name>A0AA39W3J5_ACESA</name>
<evidence type="ECO:0000313" key="2">
    <source>
        <dbReference type="EMBL" id="KAK0601423.1"/>
    </source>
</evidence>
<gene>
    <name evidence="2" type="ORF">LWI29_024188</name>
</gene>
<evidence type="ECO:0000313" key="3">
    <source>
        <dbReference type="Proteomes" id="UP001168877"/>
    </source>
</evidence>
<accession>A0AA39W3J5</accession>
<keyword evidence="3" id="KW-1185">Reference proteome</keyword>
<sequence length="137" mass="15414">MADNIPENPAPTPTQIRNIPRGERMDPLFRKTLSATDITYVLGLVEDAWPILKDQSDGIKIGIKKPAGLPVLIHTPVDPVLEGIVKKHASNLSLLSRGWRQACEQNNFVEGEKIRCWILIKMKEVQLIWSGIRININ</sequence>
<comment type="caution">
    <text evidence="2">The sequence shown here is derived from an EMBL/GenBank/DDBJ whole genome shotgun (WGS) entry which is preliminary data.</text>
</comment>
<dbReference type="EMBL" id="JAUESC010000003">
    <property type="protein sequence ID" value="KAK0601423.1"/>
    <property type="molecule type" value="Genomic_DNA"/>
</dbReference>
<dbReference type="Proteomes" id="UP001168877">
    <property type="component" value="Unassembled WGS sequence"/>
</dbReference>
<reference evidence="2" key="2">
    <citation type="submission" date="2023-06" db="EMBL/GenBank/DDBJ databases">
        <authorList>
            <person name="Swenson N.G."/>
            <person name="Wegrzyn J.L."/>
            <person name="Mcevoy S.L."/>
        </authorList>
    </citation>
    <scope>NUCLEOTIDE SEQUENCE</scope>
    <source>
        <strain evidence="2">NS2018</strain>
        <tissue evidence="2">Leaf</tissue>
    </source>
</reference>
<evidence type="ECO:0000256" key="1">
    <source>
        <dbReference type="SAM" id="MobiDB-lite"/>
    </source>
</evidence>
<feature type="region of interest" description="Disordered" evidence="1">
    <location>
        <begin position="1"/>
        <end position="21"/>
    </location>
</feature>
<dbReference type="AlphaFoldDB" id="A0AA39W3J5"/>
<proteinExistence type="predicted"/>
<organism evidence="2 3">
    <name type="scientific">Acer saccharum</name>
    <name type="common">Sugar maple</name>
    <dbReference type="NCBI Taxonomy" id="4024"/>
    <lineage>
        <taxon>Eukaryota</taxon>
        <taxon>Viridiplantae</taxon>
        <taxon>Streptophyta</taxon>
        <taxon>Embryophyta</taxon>
        <taxon>Tracheophyta</taxon>
        <taxon>Spermatophyta</taxon>
        <taxon>Magnoliopsida</taxon>
        <taxon>eudicotyledons</taxon>
        <taxon>Gunneridae</taxon>
        <taxon>Pentapetalae</taxon>
        <taxon>rosids</taxon>
        <taxon>malvids</taxon>
        <taxon>Sapindales</taxon>
        <taxon>Sapindaceae</taxon>
        <taxon>Hippocastanoideae</taxon>
        <taxon>Acereae</taxon>
        <taxon>Acer</taxon>
    </lineage>
</organism>
<reference evidence="2" key="1">
    <citation type="journal article" date="2022" name="Plant J.">
        <title>Strategies of tolerance reflected in two North American maple genomes.</title>
        <authorList>
            <person name="McEvoy S.L."/>
            <person name="Sezen U.U."/>
            <person name="Trouern-Trend A."/>
            <person name="McMahon S.M."/>
            <person name="Schaberg P.G."/>
            <person name="Yang J."/>
            <person name="Wegrzyn J.L."/>
            <person name="Swenson N.G."/>
        </authorList>
    </citation>
    <scope>NUCLEOTIDE SEQUENCE</scope>
    <source>
        <strain evidence="2">NS2018</strain>
    </source>
</reference>
<protein>
    <submittedName>
        <fullName evidence="2">Uncharacterized protein</fullName>
    </submittedName>
</protein>